<reference evidence="5 6" key="1">
    <citation type="submission" date="2014-04" db="EMBL/GenBank/DDBJ databases">
        <authorList>
            <consortium name="DOE Joint Genome Institute"/>
            <person name="Kuo A."/>
            <person name="Ruytinx J."/>
            <person name="Rineau F."/>
            <person name="Colpaert J."/>
            <person name="Kohler A."/>
            <person name="Nagy L.G."/>
            <person name="Floudas D."/>
            <person name="Copeland A."/>
            <person name="Barry K.W."/>
            <person name="Cichocki N."/>
            <person name="Veneault-Fourrey C."/>
            <person name="LaButti K."/>
            <person name="Lindquist E.A."/>
            <person name="Lipzen A."/>
            <person name="Lundell T."/>
            <person name="Morin E."/>
            <person name="Murat C."/>
            <person name="Sun H."/>
            <person name="Tunlid A."/>
            <person name="Henrissat B."/>
            <person name="Grigoriev I.V."/>
            <person name="Hibbett D.S."/>
            <person name="Martin F."/>
            <person name="Nordberg H.P."/>
            <person name="Cantor M.N."/>
            <person name="Hua S.X."/>
        </authorList>
    </citation>
    <scope>NUCLEOTIDE SEQUENCE [LARGE SCALE GENOMIC DNA]</scope>
    <source>
        <strain evidence="5 6">UH-Slu-Lm8-n1</strain>
    </source>
</reference>
<feature type="repeat" description="WD" evidence="3">
    <location>
        <begin position="114"/>
        <end position="148"/>
    </location>
</feature>
<organism evidence="5 6">
    <name type="scientific">Suillus luteus UH-Slu-Lm8-n1</name>
    <dbReference type="NCBI Taxonomy" id="930992"/>
    <lineage>
        <taxon>Eukaryota</taxon>
        <taxon>Fungi</taxon>
        <taxon>Dikarya</taxon>
        <taxon>Basidiomycota</taxon>
        <taxon>Agaricomycotina</taxon>
        <taxon>Agaricomycetes</taxon>
        <taxon>Agaricomycetidae</taxon>
        <taxon>Boletales</taxon>
        <taxon>Suillineae</taxon>
        <taxon>Suillaceae</taxon>
        <taxon>Suillus</taxon>
    </lineage>
</organism>
<dbReference type="AlphaFoldDB" id="A0A0C9ZWJ7"/>
<evidence type="ECO:0000256" key="4">
    <source>
        <dbReference type="SAM" id="MobiDB-lite"/>
    </source>
</evidence>
<dbReference type="PROSITE" id="PS50082">
    <property type="entry name" value="WD_REPEATS_2"/>
    <property type="match status" value="6"/>
</dbReference>
<feature type="repeat" description="WD" evidence="3">
    <location>
        <begin position="62"/>
        <end position="103"/>
    </location>
</feature>
<accession>A0A0C9ZWJ7</accession>
<dbReference type="PANTHER" id="PTHR19879">
    <property type="entry name" value="TRANSCRIPTION INITIATION FACTOR TFIID"/>
    <property type="match status" value="1"/>
</dbReference>
<dbReference type="InterPro" id="IPR020472">
    <property type="entry name" value="WD40_PAC1"/>
</dbReference>
<feature type="repeat" description="WD" evidence="3">
    <location>
        <begin position="281"/>
        <end position="322"/>
    </location>
</feature>
<gene>
    <name evidence="5" type="ORF">CY34DRAFT_805248</name>
</gene>
<dbReference type="SUPFAM" id="SSF50978">
    <property type="entry name" value="WD40 repeat-like"/>
    <property type="match status" value="1"/>
</dbReference>
<dbReference type="InterPro" id="IPR036322">
    <property type="entry name" value="WD40_repeat_dom_sf"/>
</dbReference>
<keyword evidence="2" id="KW-0677">Repeat</keyword>
<name>A0A0C9ZWJ7_9AGAM</name>
<dbReference type="PROSITE" id="PS00678">
    <property type="entry name" value="WD_REPEATS_1"/>
    <property type="match status" value="4"/>
</dbReference>
<reference evidence="6" key="2">
    <citation type="submission" date="2015-01" db="EMBL/GenBank/DDBJ databases">
        <title>Evolutionary Origins and Diversification of the Mycorrhizal Mutualists.</title>
        <authorList>
            <consortium name="DOE Joint Genome Institute"/>
            <consortium name="Mycorrhizal Genomics Consortium"/>
            <person name="Kohler A."/>
            <person name="Kuo A."/>
            <person name="Nagy L.G."/>
            <person name="Floudas D."/>
            <person name="Copeland A."/>
            <person name="Barry K.W."/>
            <person name="Cichocki N."/>
            <person name="Veneault-Fourrey C."/>
            <person name="LaButti K."/>
            <person name="Lindquist E.A."/>
            <person name="Lipzen A."/>
            <person name="Lundell T."/>
            <person name="Morin E."/>
            <person name="Murat C."/>
            <person name="Riley R."/>
            <person name="Ohm R."/>
            <person name="Sun H."/>
            <person name="Tunlid A."/>
            <person name="Henrissat B."/>
            <person name="Grigoriev I.V."/>
            <person name="Hibbett D.S."/>
            <person name="Martin F."/>
        </authorList>
    </citation>
    <scope>NUCLEOTIDE SEQUENCE [LARGE SCALE GENOMIC DNA]</scope>
    <source>
        <strain evidence="6">UH-Slu-Lm8-n1</strain>
    </source>
</reference>
<dbReference type="PRINTS" id="PR00320">
    <property type="entry name" value="GPROTEINBRPT"/>
</dbReference>
<evidence type="ECO:0000313" key="6">
    <source>
        <dbReference type="Proteomes" id="UP000054485"/>
    </source>
</evidence>
<proteinExistence type="predicted"/>
<feature type="repeat" description="WD" evidence="3">
    <location>
        <begin position="323"/>
        <end position="356"/>
    </location>
</feature>
<dbReference type="PANTHER" id="PTHR19879:SF9">
    <property type="entry name" value="TRANSCRIPTION INITIATION FACTOR TFIID SUBUNIT 5"/>
    <property type="match status" value="1"/>
</dbReference>
<dbReference type="PROSITE" id="PS50294">
    <property type="entry name" value="WD_REPEATS_REGION"/>
    <property type="match status" value="5"/>
</dbReference>
<feature type="repeat" description="WD" evidence="3">
    <location>
        <begin position="149"/>
        <end position="190"/>
    </location>
</feature>
<dbReference type="STRING" id="930992.A0A0C9ZWJ7"/>
<feature type="repeat" description="WD" evidence="3">
    <location>
        <begin position="235"/>
        <end position="269"/>
    </location>
</feature>
<dbReference type="CDD" id="cd00200">
    <property type="entry name" value="WD40"/>
    <property type="match status" value="1"/>
</dbReference>
<dbReference type="EMBL" id="KN835246">
    <property type="protein sequence ID" value="KIK42185.1"/>
    <property type="molecule type" value="Genomic_DNA"/>
</dbReference>
<protein>
    <submittedName>
        <fullName evidence="5">Unplaced genomic scaffold CY34scaffold_115, whole genome shotgun sequence</fullName>
    </submittedName>
</protein>
<evidence type="ECO:0000256" key="1">
    <source>
        <dbReference type="ARBA" id="ARBA00022574"/>
    </source>
</evidence>
<dbReference type="HOGENOM" id="CLU_000288_57_33_1"/>
<dbReference type="Pfam" id="PF00400">
    <property type="entry name" value="WD40"/>
    <property type="match status" value="7"/>
</dbReference>
<dbReference type="Proteomes" id="UP000054485">
    <property type="component" value="Unassembled WGS sequence"/>
</dbReference>
<keyword evidence="1 3" id="KW-0853">WD repeat</keyword>
<feature type="compositionally biased region" description="Polar residues" evidence="4">
    <location>
        <begin position="1"/>
        <end position="20"/>
    </location>
</feature>
<dbReference type="Gene3D" id="2.130.10.10">
    <property type="entry name" value="YVTN repeat-like/Quinoprotein amine dehydrogenase"/>
    <property type="match status" value="3"/>
</dbReference>
<dbReference type="InterPro" id="IPR001680">
    <property type="entry name" value="WD40_rpt"/>
</dbReference>
<feature type="region of interest" description="Disordered" evidence="4">
    <location>
        <begin position="1"/>
        <end position="61"/>
    </location>
</feature>
<evidence type="ECO:0000256" key="3">
    <source>
        <dbReference type="PROSITE-ProRule" id="PRU00221"/>
    </source>
</evidence>
<sequence>MSSTTIEMQETSVITPSSPSEMLETSEITTPSSPVIDIREASPSSPLSETQETSRVTPRQTLRDHTEWVRGVVHMPGEQLIITCSNDGSLRRWDLESGLQIGDDWRDQEDGVGVITMALSPRCDIVASGSGDGTVRLWDTRTGKVIARWTGHTRSVWSVSWSSTGKRVASGSEDGTARVWDVETGKTASSGLIKTAHRFVYAVSYSPDSKKIATGGYKKNAVQIWDADTGKLLSTIEHSRPVYSVTWTSDGKKFISGSDVGSIRIFKFDPLAVQCHQVAILERHHNAVFAISLSHNNRLLASASRDRTVRLWNLDTNLPVGEPLRHEAGVYCAALSDDGKLLVTGCNDYNAYVWDIHAILKEIGLDDLLSNPPKDESKDVADKSFLEVCDVFDLRCS</sequence>
<dbReference type="OrthoDB" id="196858at2759"/>
<dbReference type="InterPro" id="IPR019775">
    <property type="entry name" value="WD40_repeat_CS"/>
</dbReference>
<evidence type="ECO:0000256" key="2">
    <source>
        <dbReference type="ARBA" id="ARBA00022737"/>
    </source>
</evidence>
<evidence type="ECO:0000313" key="5">
    <source>
        <dbReference type="EMBL" id="KIK42185.1"/>
    </source>
</evidence>
<dbReference type="InterPro" id="IPR015943">
    <property type="entry name" value="WD40/YVTN_repeat-like_dom_sf"/>
</dbReference>
<dbReference type="SMART" id="SM00320">
    <property type="entry name" value="WD40"/>
    <property type="match status" value="7"/>
</dbReference>
<dbReference type="InParanoid" id="A0A0C9ZWJ7"/>
<keyword evidence="6" id="KW-1185">Reference proteome</keyword>
<feature type="compositionally biased region" description="Polar residues" evidence="4">
    <location>
        <begin position="42"/>
        <end position="60"/>
    </location>
</feature>